<keyword evidence="14" id="KW-1185">Reference proteome</keyword>
<gene>
    <name evidence="13" type="ORF">Pro02_36500</name>
</gene>
<proteinExistence type="inferred from homology"/>
<dbReference type="SUPFAM" id="SSF64438">
    <property type="entry name" value="CNF1/YfiH-like putative cysteine hydrolases"/>
    <property type="match status" value="1"/>
</dbReference>
<comment type="catalytic activity">
    <reaction evidence="1">
        <text>inosine + phosphate = alpha-D-ribose 1-phosphate + hypoxanthine</text>
        <dbReference type="Rhea" id="RHEA:27646"/>
        <dbReference type="ChEBI" id="CHEBI:17368"/>
        <dbReference type="ChEBI" id="CHEBI:17596"/>
        <dbReference type="ChEBI" id="CHEBI:43474"/>
        <dbReference type="ChEBI" id="CHEBI:57720"/>
        <dbReference type="EC" id="2.4.2.1"/>
    </reaction>
    <physiologicalReaction direction="left-to-right" evidence="1">
        <dbReference type="Rhea" id="RHEA:27647"/>
    </physiologicalReaction>
</comment>
<evidence type="ECO:0000256" key="12">
    <source>
        <dbReference type="SAM" id="MobiDB-lite"/>
    </source>
</evidence>
<evidence type="ECO:0000256" key="11">
    <source>
        <dbReference type="ARBA" id="ARBA00049893"/>
    </source>
</evidence>
<feature type="region of interest" description="Disordered" evidence="12">
    <location>
        <begin position="53"/>
        <end position="89"/>
    </location>
</feature>
<dbReference type="CDD" id="cd16833">
    <property type="entry name" value="YfiH"/>
    <property type="match status" value="1"/>
</dbReference>
<evidence type="ECO:0000256" key="6">
    <source>
        <dbReference type="ARBA" id="ARBA00022801"/>
    </source>
</evidence>
<keyword evidence="5" id="KW-0479">Metal-binding</keyword>
<evidence type="ECO:0000256" key="4">
    <source>
        <dbReference type="ARBA" id="ARBA00022679"/>
    </source>
</evidence>
<comment type="similarity">
    <text evidence="3">Belongs to the purine nucleoside phosphorylase YfiH/LACC1 family.</text>
</comment>
<feature type="compositionally biased region" description="Low complexity" evidence="12">
    <location>
        <begin position="53"/>
        <end position="66"/>
    </location>
</feature>
<dbReference type="PANTHER" id="PTHR30616">
    <property type="entry name" value="UNCHARACTERIZED PROTEIN YFIH"/>
    <property type="match status" value="1"/>
</dbReference>
<evidence type="ECO:0000313" key="14">
    <source>
        <dbReference type="Proteomes" id="UP000655044"/>
    </source>
</evidence>
<comment type="function">
    <text evidence="2">Purine nucleoside enzyme that catalyzes the phosphorolysis of adenosine and inosine nucleosides, yielding D-ribose 1-phosphate and the respective free bases, adenine and hypoxanthine. Also catalyzes the phosphorolysis of S-methyl-5'-thioadenosine into adenine and S-methyl-5-thio-alpha-D-ribose 1-phosphate. Also has adenosine deaminase activity.</text>
</comment>
<organism evidence="13 14">
    <name type="scientific">Planobispora rosea</name>
    <dbReference type="NCBI Taxonomy" id="35762"/>
    <lineage>
        <taxon>Bacteria</taxon>
        <taxon>Bacillati</taxon>
        <taxon>Actinomycetota</taxon>
        <taxon>Actinomycetes</taxon>
        <taxon>Streptosporangiales</taxon>
        <taxon>Streptosporangiaceae</taxon>
        <taxon>Planobispora</taxon>
    </lineage>
</organism>
<keyword evidence="7" id="KW-0862">Zinc</keyword>
<keyword evidence="4" id="KW-0808">Transferase</keyword>
<evidence type="ECO:0000256" key="1">
    <source>
        <dbReference type="ARBA" id="ARBA00000553"/>
    </source>
</evidence>
<dbReference type="AlphaFoldDB" id="A0A8J3S3L9"/>
<comment type="catalytic activity">
    <reaction evidence="10">
        <text>adenosine + phosphate = alpha-D-ribose 1-phosphate + adenine</text>
        <dbReference type="Rhea" id="RHEA:27642"/>
        <dbReference type="ChEBI" id="CHEBI:16335"/>
        <dbReference type="ChEBI" id="CHEBI:16708"/>
        <dbReference type="ChEBI" id="CHEBI:43474"/>
        <dbReference type="ChEBI" id="CHEBI:57720"/>
        <dbReference type="EC" id="2.4.2.1"/>
    </reaction>
    <physiologicalReaction direction="left-to-right" evidence="10">
        <dbReference type="Rhea" id="RHEA:27643"/>
    </physiologicalReaction>
</comment>
<reference evidence="13" key="1">
    <citation type="submission" date="2021-01" db="EMBL/GenBank/DDBJ databases">
        <title>Whole genome shotgun sequence of Planobispora rosea NBRC 15558.</title>
        <authorList>
            <person name="Komaki H."/>
            <person name="Tamura T."/>
        </authorList>
    </citation>
    <scope>NUCLEOTIDE SEQUENCE</scope>
    <source>
        <strain evidence="13">NBRC 15558</strain>
    </source>
</reference>
<accession>A0A8J3S3L9</accession>
<dbReference type="GO" id="GO:0016787">
    <property type="term" value="F:hydrolase activity"/>
    <property type="evidence" value="ECO:0007669"/>
    <property type="project" value="UniProtKB-KW"/>
</dbReference>
<dbReference type="EMBL" id="BOOI01000033">
    <property type="protein sequence ID" value="GIH85242.1"/>
    <property type="molecule type" value="Genomic_DNA"/>
</dbReference>
<protein>
    <submittedName>
        <fullName evidence="13">Laccase domain protein</fullName>
    </submittedName>
</protein>
<evidence type="ECO:0000256" key="9">
    <source>
        <dbReference type="ARBA" id="ARBA00047989"/>
    </source>
</evidence>
<dbReference type="InterPro" id="IPR003730">
    <property type="entry name" value="Cu_polyphenol_OxRdtase"/>
</dbReference>
<dbReference type="InterPro" id="IPR038371">
    <property type="entry name" value="Cu_polyphenol_OxRdtase_sf"/>
</dbReference>
<name>A0A8J3S3L9_PLARO</name>
<sequence>MSRGHFAGANISFSVGDDPAAVRANRAGVLGAAGLTGLPVVTLRQVHGGRCVPVGPAGPEAPDPGGSRARSGTLLPAGDRLPEGDPLPVPGLPAGDRLSAPPLAAADAMVTRTPGIALMIGTADCLPVLLADPVARCVGALHVGWRGLLAGVVEAGVAALLAMGAVSGRTAAWLGPSICSRCYPAGRERRRAMARRYPEAVTEAGTFDLLAGVTAVLARAGVHRVRAVGGCTREDPERWFSRRRDGRTGAHAALVALLR</sequence>
<evidence type="ECO:0000256" key="10">
    <source>
        <dbReference type="ARBA" id="ARBA00048968"/>
    </source>
</evidence>
<comment type="catalytic activity">
    <reaction evidence="11">
        <text>S-methyl-5'-thioadenosine + phosphate = 5-(methylsulfanyl)-alpha-D-ribose 1-phosphate + adenine</text>
        <dbReference type="Rhea" id="RHEA:11852"/>
        <dbReference type="ChEBI" id="CHEBI:16708"/>
        <dbReference type="ChEBI" id="CHEBI:17509"/>
        <dbReference type="ChEBI" id="CHEBI:43474"/>
        <dbReference type="ChEBI" id="CHEBI:58533"/>
        <dbReference type="EC" id="2.4.2.28"/>
    </reaction>
    <physiologicalReaction direction="left-to-right" evidence="11">
        <dbReference type="Rhea" id="RHEA:11853"/>
    </physiologicalReaction>
</comment>
<comment type="catalytic activity">
    <reaction evidence="9">
        <text>adenosine + H2O + H(+) = inosine + NH4(+)</text>
        <dbReference type="Rhea" id="RHEA:24408"/>
        <dbReference type="ChEBI" id="CHEBI:15377"/>
        <dbReference type="ChEBI" id="CHEBI:15378"/>
        <dbReference type="ChEBI" id="CHEBI:16335"/>
        <dbReference type="ChEBI" id="CHEBI:17596"/>
        <dbReference type="ChEBI" id="CHEBI:28938"/>
        <dbReference type="EC" id="3.5.4.4"/>
    </reaction>
    <physiologicalReaction direction="left-to-right" evidence="9">
        <dbReference type="Rhea" id="RHEA:24409"/>
    </physiologicalReaction>
</comment>
<dbReference type="Proteomes" id="UP000655044">
    <property type="component" value="Unassembled WGS sequence"/>
</dbReference>
<dbReference type="Gene3D" id="3.60.140.10">
    <property type="entry name" value="CNF1/YfiH-like putative cysteine hydrolases"/>
    <property type="match status" value="1"/>
</dbReference>
<evidence type="ECO:0000256" key="2">
    <source>
        <dbReference type="ARBA" id="ARBA00003215"/>
    </source>
</evidence>
<evidence type="ECO:0000313" key="13">
    <source>
        <dbReference type="EMBL" id="GIH85242.1"/>
    </source>
</evidence>
<evidence type="ECO:0000256" key="5">
    <source>
        <dbReference type="ARBA" id="ARBA00022723"/>
    </source>
</evidence>
<evidence type="ECO:0000256" key="8">
    <source>
        <dbReference type="ARBA" id="ARBA00023008"/>
    </source>
</evidence>
<keyword evidence="6" id="KW-0378">Hydrolase</keyword>
<comment type="caution">
    <text evidence="13">The sequence shown here is derived from an EMBL/GenBank/DDBJ whole genome shotgun (WGS) entry which is preliminary data.</text>
</comment>
<dbReference type="PANTHER" id="PTHR30616:SF2">
    <property type="entry name" value="PURINE NUCLEOSIDE PHOSPHORYLASE LACC1"/>
    <property type="match status" value="1"/>
</dbReference>
<dbReference type="GO" id="GO:0017061">
    <property type="term" value="F:S-methyl-5-thioadenosine phosphorylase activity"/>
    <property type="evidence" value="ECO:0007669"/>
    <property type="project" value="UniProtKB-EC"/>
</dbReference>
<evidence type="ECO:0000256" key="3">
    <source>
        <dbReference type="ARBA" id="ARBA00007353"/>
    </source>
</evidence>
<evidence type="ECO:0000256" key="7">
    <source>
        <dbReference type="ARBA" id="ARBA00022833"/>
    </source>
</evidence>
<dbReference type="GO" id="GO:0005507">
    <property type="term" value="F:copper ion binding"/>
    <property type="evidence" value="ECO:0007669"/>
    <property type="project" value="TreeGrafter"/>
</dbReference>
<dbReference type="InterPro" id="IPR011324">
    <property type="entry name" value="Cytotoxic_necrot_fac-like_cat"/>
</dbReference>
<keyword evidence="8" id="KW-0186">Copper</keyword>
<dbReference type="Pfam" id="PF02578">
    <property type="entry name" value="Cu-oxidase_4"/>
    <property type="match status" value="1"/>
</dbReference>